<dbReference type="Gene3D" id="3.10.180.10">
    <property type="entry name" value="2,3-Dihydroxybiphenyl 1,2-Dioxygenase, domain 1"/>
    <property type="match status" value="1"/>
</dbReference>
<dbReference type="InterPro" id="IPR029068">
    <property type="entry name" value="Glyas_Bleomycin-R_OHBP_Dase"/>
</dbReference>
<name>A0AAV9MYD1_9EURO</name>
<dbReference type="InterPro" id="IPR004360">
    <property type="entry name" value="Glyas_Fos-R_dOase_dom"/>
</dbReference>
<comment type="caution">
    <text evidence="3">The sequence shown here is derived from an EMBL/GenBank/DDBJ whole genome shotgun (WGS) entry which is preliminary data.</text>
</comment>
<evidence type="ECO:0000313" key="4">
    <source>
        <dbReference type="Proteomes" id="UP001358417"/>
    </source>
</evidence>
<dbReference type="GeneID" id="89977164"/>
<organism evidence="3 4">
    <name type="scientific">Exophiala bonariae</name>
    <dbReference type="NCBI Taxonomy" id="1690606"/>
    <lineage>
        <taxon>Eukaryota</taxon>
        <taxon>Fungi</taxon>
        <taxon>Dikarya</taxon>
        <taxon>Ascomycota</taxon>
        <taxon>Pezizomycotina</taxon>
        <taxon>Eurotiomycetes</taxon>
        <taxon>Chaetothyriomycetidae</taxon>
        <taxon>Chaetothyriales</taxon>
        <taxon>Herpotrichiellaceae</taxon>
        <taxon>Exophiala</taxon>
    </lineage>
</organism>
<dbReference type="SUPFAM" id="SSF54593">
    <property type="entry name" value="Glyoxalase/Bleomycin resistance protein/Dihydroxybiphenyl dioxygenase"/>
    <property type="match status" value="1"/>
</dbReference>
<evidence type="ECO:0000259" key="2">
    <source>
        <dbReference type="PROSITE" id="PS51819"/>
    </source>
</evidence>
<dbReference type="GO" id="GO:0004462">
    <property type="term" value="F:lactoylglutathione lyase activity"/>
    <property type="evidence" value="ECO:0007669"/>
    <property type="project" value="InterPro"/>
</dbReference>
<sequence>MAAQSLPFGSSLPYGEFLVNGLKNDPPLLENDPTVGYKLNHTMLRIRDPEKSFHFYITLMGMRTVFAFNIGPVNAYYLGYPKTPEHRADLKKFGQETVDVLRQTEGLIELVHIKGSENQPDGYYKNGNEPPDLGYGHLGFTVPDVSSALERLKMHGVEVVKDLGEETTLDSIKVSKWENDLGVGVEVMGTETELHPTFKSILQNIAFIRDPNAGI</sequence>
<dbReference type="InterPro" id="IPR018146">
    <property type="entry name" value="Glyoxalase_1_CS"/>
</dbReference>
<dbReference type="InterPro" id="IPR037523">
    <property type="entry name" value="VOC_core"/>
</dbReference>
<dbReference type="Proteomes" id="UP001358417">
    <property type="component" value="Unassembled WGS sequence"/>
</dbReference>
<dbReference type="Pfam" id="PF00903">
    <property type="entry name" value="Glyoxalase"/>
    <property type="match status" value="1"/>
</dbReference>
<proteinExistence type="predicted"/>
<dbReference type="PANTHER" id="PTHR10374:SF19">
    <property type="entry name" value="LYASE (GLO1), PUTATIVE (AFU_ORTHOLOGUE AFUA_2G13550)-RELATED"/>
    <property type="match status" value="1"/>
</dbReference>
<dbReference type="PANTHER" id="PTHR10374">
    <property type="entry name" value="LACTOYLGLUTATHIONE LYASE GLYOXALASE I"/>
    <property type="match status" value="1"/>
</dbReference>
<keyword evidence="1" id="KW-0479">Metal-binding</keyword>
<evidence type="ECO:0000256" key="1">
    <source>
        <dbReference type="ARBA" id="ARBA00022723"/>
    </source>
</evidence>
<keyword evidence="4" id="KW-1185">Reference proteome</keyword>
<accession>A0AAV9MYD1</accession>
<evidence type="ECO:0000313" key="3">
    <source>
        <dbReference type="EMBL" id="KAK5045634.1"/>
    </source>
</evidence>
<feature type="domain" description="VOC" evidence="2">
    <location>
        <begin position="38"/>
        <end position="190"/>
    </location>
</feature>
<dbReference type="EMBL" id="JAVRRD010000035">
    <property type="protein sequence ID" value="KAK5045634.1"/>
    <property type="molecule type" value="Genomic_DNA"/>
</dbReference>
<dbReference type="PROSITE" id="PS00934">
    <property type="entry name" value="GLYOXALASE_I_1"/>
    <property type="match status" value="1"/>
</dbReference>
<dbReference type="AlphaFoldDB" id="A0AAV9MYD1"/>
<dbReference type="GO" id="GO:0046872">
    <property type="term" value="F:metal ion binding"/>
    <property type="evidence" value="ECO:0007669"/>
    <property type="project" value="UniProtKB-KW"/>
</dbReference>
<dbReference type="RefSeq" id="XP_064701252.1">
    <property type="nucleotide sequence ID" value="XM_064852545.1"/>
</dbReference>
<reference evidence="3 4" key="1">
    <citation type="submission" date="2023-08" db="EMBL/GenBank/DDBJ databases">
        <title>Black Yeasts Isolated from many extreme environments.</title>
        <authorList>
            <person name="Coleine C."/>
            <person name="Stajich J.E."/>
            <person name="Selbmann L."/>
        </authorList>
    </citation>
    <scope>NUCLEOTIDE SEQUENCE [LARGE SCALE GENOMIC DNA]</scope>
    <source>
        <strain evidence="3 4">CCFEE 5792</strain>
    </source>
</reference>
<dbReference type="PROSITE" id="PS51819">
    <property type="entry name" value="VOC"/>
    <property type="match status" value="1"/>
</dbReference>
<protein>
    <recommendedName>
        <fullName evidence="2">VOC domain-containing protein</fullName>
    </recommendedName>
</protein>
<gene>
    <name evidence="3" type="ORF">LTR84_009003</name>
</gene>